<comment type="caution">
    <text evidence="2">The sequence shown here is derived from an EMBL/GenBank/DDBJ whole genome shotgun (WGS) entry which is preliminary data.</text>
</comment>
<dbReference type="Proteomes" id="UP000663992">
    <property type="component" value="Unassembled WGS sequence"/>
</dbReference>
<feature type="signal peptide" evidence="1">
    <location>
        <begin position="1"/>
        <end position="23"/>
    </location>
</feature>
<organism evidence="2 3">
    <name type="scientific">Bowmanella yangjiangensis</name>
    <dbReference type="NCBI Taxonomy" id="2811230"/>
    <lineage>
        <taxon>Bacteria</taxon>
        <taxon>Pseudomonadati</taxon>
        <taxon>Pseudomonadota</taxon>
        <taxon>Gammaproteobacteria</taxon>
        <taxon>Alteromonadales</taxon>
        <taxon>Alteromonadaceae</taxon>
        <taxon>Bowmanella</taxon>
    </lineage>
</organism>
<name>A0ABS3CTI6_9ALTE</name>
<keyword evidence="1" id="KW-0732">Signal</keyword>
<evidence type="ECO:0000313" key="2">
    <source>
        <dbReference type="EMBL" id="MBN7819824.1"/>
    </source>
</evidence>
<feature type="chain" id="PRO_5045363242" description="Rap1a immunity protein domain-containing protein" evidence="1">
    <location>
        <begin position="24"/>
        <end position="118"/>
    </location>
</feature>
<accession>A0ABS3CTI6</accession>
<dbReference type="RefSeq" id="WP_206593666.1">
    <property type="nucleotide sequence ID" value="NZ_JAFKCS010000006.1"/>
</dbReference>
<sequence length="118" mass="12939">MFKPLLTTSVLTMLMFTASPSQALSMAQFVSICESASGKCREHPTVQAYVGGALDLLATLNEHTHYLSALYCKDPKTLFNVPVIIDFMQTNADRSSNQNAMLLVVRYFEAHGGCSENS</sequence>
<evidence type="ECO:0000313" key="3">
    <source>
        <dbReference type="Proteomes" id="UP000663992"/>
    </source>
</evidence>
<proteinExistence type="predicted"/>
<protein>
    <recommendedName>
        <fullName evidence="4">Rap1a immunity protein domain-containing protein</fullName>
    </recommendedName>
</protein>
<reference evidence="2 3" key="1">
    <citation type="submission" date="2021-03" db="EMBL/GenBank/DDBJ databases">
        <title>novel species isolated from a fishpond in China.</title>
        <authorList>
            <person name="Lu H."/>
            <person name="Cai Z."/>
        </authorList>
    </citation>
    <scope>NUCLEOTIDE SEQUENCE [LARGE SCALE GENOMIC DNA]</scope>
    <source>
        <strain evidence="2 3">Y57</strain>
    </source>
</reference>
<gene>
    <name evidence="2" type="ORF">J0A65_08100</name>
</gene>
<keyword evidence="3" id="KW-1185">Reference proteome</keyword>
<evidence type="ECO:0000256" key="1">
    <source>
        <dbReference type="SAM" id="SignalP"/>
    </source>
</evidence>
<evidence type="ECO:0008006" key="4">
    <source>
        <dbReference type="Google" id="ProtNLM"/>
    </source>
</evidence>
<dbReference type="EMBL" id="JAFKCS010000006">
    <property type="protein sequence ID" value="MBN7819824.1"/>
    <property type="molecule type" value="Genomic_DNA"/>
</dbReference>